<evidence type="ECO:0000313" key="2">
    <source>
        <dbReference type="Proteomes" id="UP000053593"/>
    </source>
</evidence>
<protein>
    <submittedName>
        <fullName evidence="1">Uncharacterized protein</fullName>
    </submittedName>
</protein>
<gene>
    <name evidence="1" type="ORF">GYMLUDRAFT_47041</name>
</gene>
<proteinExistence type="predicted"/>
<name>A0A0D0BNJ2_9AGAR</name>
<sequence>MVNHDIITSDFQYHVLTSIQLFEIASGLAYLHSKELSIVLGDIRGVRNFYIVRLSLTELINIL</sequence>
<feature type="non-terminal residue" evidence="1">
    <location>
        <position position="1"/>
    </location>
</feature>
<dbReference type="AlphaFoldDB" id="A0A0D0BNJ2"/>
<dbReference type="Proteomes" id="UP000053593">
    <property type="component" value="Unassembled WGS sequence"/>
</dbReference>
<dbReference type="EMBL" id="KN834797">
    <property type="protein sequence ID" value="KIK56516.1"/>
    <property type="molecule type" value="Genomic_DNA"/>
</dbReference>
<dbReference type="HOGENOM" id="CLU_2892008_0_0_1"/>
<reference evidence="1 2" key="1">
    <citation type="submission" date="2014-04" db="EMBL/GenBank/DDBJ databases">
        <title>Evolutionary Origins and Diversification of the Mycorrhizal Mutualists.</title>
        <authorList>
            <consortium name="DOE Joint Genome Institute"/>
            <consortium name="Mycorrhizal Genomics Consortium"/>
            <person name="Kohler A."/>
            <person name="Kuo A."/>
            <person name="Nagy L.G."/>
            <person name="Floudas D."/>
            <person name="Copeland A."/>
            <person name="Barry K.W."/>
            <person name="Cichocki N."/>
            <person name="Veneault-Fourrey C."/>
            <person name="LaButti K."/>
            <person name="Lindquist E.A."/>
            <person name="Lipzen A."/>
            <person name="Lundell T."/>
            <person name="Morin E."/>
            <person name="Murat C."/>
            <person name="Riley R."/>
            <person name="Ohm R."/>
            <person name="Sun H."/>
            <person name="Tunlid A."/>
            <person name="Henrissat B."/>
            <person name="Grigoriev I.V."/>
            <person name="Hibbett D.S."/>
            <person name="Martin F."/>
        </authorList>
    </citation>
    <scope>NUCLEOTIDE SEQUENCE [LARGE SCALE GENOMIC DNA]</scope>
    <source>
        <strain evidence="1 2">FD-317 M1</strain>
    </source>
</reference>
<keyword evidence="2" id="KW-1185">Reference proteome</keyword>
<organism evidence="1 2">
    <name type="scientific">Collybiopsis luxurians FD-317 M1</name>
    <dbReference type="NCBI Taxonomy" id="944289"/>
    <lineage>
        <taxon>Eukaryota</taxon>
        <taxon>Fungi</taxon>
        <taxon>Dikarya</taxon>
        <taxon>Basidiomycota</taxon>
        <taxon>Agaricomycotina</taxon>
        <taxon>Agaricomycetes</taxon>
        <taxon>Agaricomycetidae</taxon>
        <taxon>Agaricales</taxon>
        <taxon>Marasmiineae</taxon>
        <taxon>Omphalotaceae</taxon>
        <taxon>Collybiopsis</taxon>
        <taxon>Collybiopsis luxurians</taxon>
    </lineage>
</organism>
<accession>A0A0D0BNJ2</accession>
<evidence type="ECO:0000313" key="1">
    <source>
        <dbReference type="EMBL" id="KIK56516.1"/>
    </source>
</evidence>